<dbReference type="InterPro" id="IPR036390">
    <property type="entry name" value="WH_DNA-bd_sf"/>
</dbReference>
<dbReference type="Pfam" id="PF06971">
    <property type="entry name" value="Put_DNA-bind_N"/>
    <property type="match status" value="1"/>
</dbReference>
<evidence type="ECO:0000256" key="4">
    <source>
        <dbReference type="ARBA" id="ARBA00023125"/>
    </source>
</evidence>
<dbReference type="Pfam" id="PF02629">
    <property type="entry name" value="CoA_binding"/>
    <property type="match status" value="1"/>
</dbReference>
<dbReference type="GO" id="GO:0003677">
    <property type="term" value="F:DNA binding"/>
    <property type="evidence" value="ECO:0007669"/>
    <property type="project" value="UniProtKB-KW"/>
</dbReference>
<dbReference type="NCBIfam" id="NF003995">
    <property type="entry name" value="PRK05472.2-4"/>
    <property type="match status" value="1"/>
</dbReference>
<dbReference type="SUPFAM" id="SSF46785">
    <property type="entry name" value="Winged helix' DNA-binding domain"/>
    <property type="match status" value="1"/>
</dbReference>
<dbReference type="InterPro" id="IPR009718">
    <property type="entry name" value="Rex_DNA-bd_C_dom"/>
</dbReference>
<evidence type="ECO:0000256" key="3">
    <source>
        <dbReference type="ARBA" id="ARBA00023015"/>
    </source>
</evidence>
<evidence type="ECO:0000256" key="1">
    <source>
        <dbReference type="ARBA" id="ARBA00022490"/>
    </source>
</evidence>
<keyword evidence="3" id="KW-0805">Transcription regulation</keyword>
<feature type="domain" description="CoA-binding" evidence="6">
    <location>
        <begin position="81"/>
        <end position="182"/>
    </location>
</feature>
<dbReference type="SUPFAM" id="SSF51735">
    <property type="entry name" value="NAD(P)-binding Rossmann-fold domains"/>
    <property type="match status" value="1"/>
</dbReference>
<dbReference type="PANTHER" id="PTHR35786">
    <property type="entry name" value="REDOX-SENSING TRANSCRIPTIONAL REPRESSOR REX"/>
    <property type="match status" value="1"/>
</dbReference>
<sequence length="216" mass="23722">MANRQKISFGPSIRRLPSYLHVIRQAQQNGDQYISGTVIAAEQNLEPIQVRKDLAITGIIGKPKKGYPVNELIEAIESYLGWNLRHCAIVVGAGNLGSALTGYQEFKNHGLNIVAAFDIDPSKVGSSVHGVPIHPFEKIEEIVPRIKAELAILTVPSPFAVSTCESIVKAGIKSIWNFTNIKLKVPEDVQVWREDLSSGYAMLTVMMKLASRSSED</sequence>
<dbReference type="GO" id="GO:0045892">
    <property type="term" value="P:negative regulation of DNA-templated transcription"/>
    <property type="evidence" value="ECO:0007669"/>
    <property type="project" value="InterPro"/>
</dbReference>
<dbReference type="GO" id="GO:0051775">
    <property type="term" value="P:response to redox state"/>
    <property type="evidence" value="ECO:0007669"/>
    <property type="project" value="InterPro"/>
</dbReference>
<evidence type="ECO:0000259" key="6">
    <source>
        <dbReference type="SMART" id="SM00881"/>
    </source>
</evidence>
<protein>
    <submittedName>
        <fullName evidence="7">Redox-sensing transcriptional repressor Rex</fullName>
    </submittedName>
</protein>
<dbReference type="InterPro" id="IPR003781">
    <property type="entry name" value="CoA-bd"/>
</dbReference>
<dbReference type="InterPro" id="IPR036291">
    <property type="entry name" value="NAD(P)-bd_dom_sf"/>
</dbReference>
<dbReference type="InterPro" id="IPR036388">
    <property type="entry name" value="WH-like_DNA-bd_sf"/>
</dbReference>
<dbReference type="Gene3D" id="1.10.10.10">
    <property type="entry name" value="Winged helix-like DNA-binding domain superfamily/Winged helix DNA-binding domain"/>
    <property type="match status" value="1"/>
</dbReference>
<dbReference type="EMBL" id="VSSQ01000008">
    <property type="protein sequence ID" value="MPL59069.1"/>
    <property type="molecule type" value="Genomic_DNA"/>
</dbReference>
<organism evidence="7">
    <name type="scientific">bioreactor metagenome</name>
    <dbReference type="NCBI Taxonomy" id="1076179"/>
    <lineage>
        <taxon>unclassified sequences</taxon>
        <taxon>metagenomes</taxon>
        <taxon>ecological metagenomes</taxon>
    </lineage>
</organism>
<proteinExistence type="inferred from homology"/>
<keyword evidence="2" id="KW-0678">Repressor</keyword>
<dbReference type="PANTHER" id="PTHR35786:SF1">
    <property type="entry name" value="REDOX-SENSING TRANSCRIPTIONAL REPRESSOR REX 1"/>
    <property type="match status" value="1"/>
</dbReference>
<dbReference type="AlphaFoldDB" id="A0A644SWH5"/>
<name>A0A644SWH5_9ZZZZ</name>
<gene>
    <name evidence="7" type="primary">rex_1</name>
    <name evidence="7" type="ORF">SDC9_04617</name>
</gene>
<reference evidence="7" key="1">
    <citation type="submission" date="2019-08" db="EMBL/GenBank/DDBJ databases">
        <authorList>
            <person name="Kucharzyk K."/>
            <person name="Murdoch R.W."/>
            <person name="Higgins S."/>
            <person name="Loffler F."/>
        </authorList>
    </citation>
    <scope>NUCLEOTIDE SEQUENCE</scope>
</reference>
<keyword evidence="1" id="KW-0963">Cytoplasm</keyword>
<dbReference type="NCBIfam" id="NF003994">
    <property type="entry name" value="PRK05472.2-3"/>
    <property type="match status" value="1"/>
</dbReference>
<evidence type="ECO:0000256" key="2">
    <source>
        <dbReference type="ARBA" id="ARBA00022491"/>
    </source>
</evidence>
<dbReference type="HAMAP" id="MF_01131">
    <property type="entry name" value="Rex"/>
    <property type="match status" value="1"/>
</dbReference>
<accession>A0A644SWH5</accession>
<keyword evidence="5" id="KW-0804">Transcription</keyword>
<comment type="caution">
    <text evidence="7">The sequence shown here is derived from an EMBL/GenBank/DDBJ whole genome shotgun (WGS) entry which is preliminary data.</text>
</comment>
<keyword evidence="4" id="KW-0238">DNA-binding</keyword>
<evidence type="ECO:0000256" key="5">
    <source>
        <dbReference type="ARBA" id="ARBA00023163"/>
    </source>
</evidence>
<evidence type="ECO:0000313" key="7">
    <source>
        <dbReference type="EMBL" id="MPL59069.1"/>
    </source>
</evidence>
<dbReference type="SMART" id="SM00881">
    <property type="entry name" value="CoA_binding"/>
    <property type="match status" value="1"/>
</dbReference>
<dbReference type="InterPro" id="IPR022876">
    <property type="entry name" value="Tscrpt_rep_Rex"/>
</dbReference>
<dbReference type="NCBIfam" id="NF003996">
    <property type="entry name" value="PRK05472.2-5"/>
    <property type="match status" value="1"/>
</dbReference>
<dbReference type="Gene3D" id="3.40.50.720">
    <property type="entry name" value="NAD(P)-binding Rossmann-like Domain"/>
    <property type="match status" value="1"/>
</dbReference>